<organism evidence="3 4">
    <name type="scientific">Actinospica durhamensis</name>
    <dbReference type="NCBI Taxonomy" id="1508375"/>
    <lineage>
        <taxon>Bacteria</taxon>
        <taxon>Bacillati</taxon>
        <taxon>Actinomycetota</taxon>
        <taxon>Actinomycetes</taxon>
        <taxon>Catenulisporales</taxon>
        <taxon>Actinospicaceae</taxon>
        <taxon>Actinospica</taxon>
    </lineage>
</organism>
<feature type="domain" description="DUF1707" evidence="2">
    <location>
        <begin position="13"/>
        <end position="65"/>
    </location>
</feature>
<sequence>MTDVQARGDDPEIRTSDAERDQTLALLQRHFADGRLTLAELEERIADASEAKTRGQLRALIADLPSDSSPRTTHHATGTDRRILYVLLCVCPPAGLVYWLLTR</sequence>
<evidence type="ECO:0000313" key="4">
    <source>
        <dbReference type="Proteomes" id="UP000675781"/>
    </source>
</evidence>
<keyword evidence="1" id="KW-1133">Transmembrane helix</keyword>
<dbReference type="InterPro" id="IPR012551">
    <property type="entry name" value="DUF1707_SHOCT-like"/>
</dbReference>
<accession>A0A941EM93</accession>
<dbReference type="AlphaFoldDB" id="A0A941EM93"/>
<keyword evidence="4" id="KW-1185">Reference proteome</keyword>
<dbReference type="Pfam" id="PF08044">
    <property type="entry name" value="DUF1707"/>
    <property type="match status" value="1"/>
</dbReference>
<proteinExistence type="predicted"/>
<keyword evidence="1" id="KW-0472">Membrane</keyword>
<evidence type="ECO:0000313" key="3">
    <source>
        <dbReference type="EMBL" id="MBR7835010.1"/>
    </source>
</evidence>
<feature type="transmembrane region" description="Helical" evidence="1">
    <location>
        <begin position="83"/>
        <end position="101"/>
    </location>
</feature>
<name>A0A941EM93_9ACTN</name>
<protein>
    <submittedName>
        <fullName evidence="3">DUF1707 domain-containing protein</fullName>
    </submittedName>
</protein>
<evidence type="ECO:0000259" key="2">
    <source>
        <dbReference type="Pfam" id="PF08044"/>
    </source>
</evidence>
<dbReference type="RefSeq" id="WP_212529524.1">
    <property type="nucleotide sequence ID" value="NZ_JAGSOG010000079.1"/>
</dbReference>
<dbReference type="PANTHER" id="PTHR40763:SF4">
    <property type="entry name" value="DUF1707 DOMAIN-CONTAINING PROTEIN"/>
    <property type="match status" value="1"/>
</dbReference>
<dbReference type="PANTHER" id="PTHR40763">
    <property type="entry name" value="MEMBRANE PROTEIN-RELATED"/>
    <property type="match status" value="1"/>
</dbReference>
<comment type="caution">
    <text evidence="3">The sequence shown here is derived from an EMBL/GenBank/DDBJ whole genome shotgun (WGS) entry which is preliminary data.</text>
</comment>
<keyword evidence="1" id="KW-0812">Transmembrane</keyword>
<evidence type="ECO:0000256" key="1">
    <source>
        <dbReference type="SAM" id="Phobius"/>
    </source>
</evidence>
<dbReference type="EMBL" id="JAGSOG010000079">
    <property type="protein sequence ID" value="MBR7835010.1"/>
    <property type="molecule type" value="Genomic_DNA"/>
</dbReference>
<reference evidence="3" key="1">
    <citation type="submission" date="2021-04" db="EMBL/GenBank/DDBJ databases">
        <title>Genome based classification of Actinospica acidithermotolerans sp. nov., an actinobacterium isolated from an Indonesian hot spring.</title>
        <authorList>
            <person name="Kusuma A.B."/>
            <person name="Putra K.E."/>
            <person name="Nafisah S."/>
            <person name="Loh J."/>
            <person name="Nouioui I."/>
            <person name="Goodfellow M."/>
        </authorList>
    </citation>
    <scope>NUCLEOTIDE SEQUENCE</scope>
    <source>
        <strain evidence="3">CSCA 57</strain>
    </source>
</reference>
<dbReference type="Proteomes" id="UP000675781">
    <property type="component" value="Unassembled WGS sequence"/>
</dbReference>
<gene>
    <name evidence="3" type="ORF">KDL01_17175</name>
</gene>